<dbReference type="STRING" id="446462.Amir_5556"/>
<dbReference type="GO" id="GO:0003677">
    <property type="term" value="F:DNA binding"/>
    <property type="evidence" value="ECO:0007669"/>
    <property type="project" value="InterPro"/>
</dbReference>
<evidence type="ECO:0000313" key="3">
    <source>
        <dbReference type="Proteomes" id="UP000002213"/>
    </source>
</evidence>
<dbReference type="InterPro" id="IPR001387">
    <property type="entry name" value="Cro/C1-type_HTH"/>
</dbReference>
<dbReference type="KEGG" id="ami:Amir_5556"/>
<evidence type="ECO:0000313" key="2">
    <source>
        <dbReference type="EMBL" id="ACU39374.1"/>
    </source>
</evidence>
<reference evidence="2 3" key="1">
    <citation type="journal article" date="2009" name="Stand. Genomic Sci.">
        <title>Complete genome sequence of Actinosynnema mirum type strain (101).</title>
        <authorList>
            <person name="Land M."/>
            <person name="Lapidus A."/>
            <person name="Mayilraj S."/>
            <person name="Chen F."/>
            <person name="Copeland A."/>
            <person name="Del Rio T.G."/>
            <person name="Nolan M."/>
            <person name="Lucas S."/>
            <person name="Tice H."/>
            <person name="Cheng J.F."/>
            <person name="Chertkov O."/>
            <person name="Bruce D."/>
            <person name="Goodwin L."/>
            <person name="Pitluck S."/>
            <person name="Rohde M."/>
            <person name="Goker M."/>
            <person name="Pati A."/>
            <person name="Ivanova N."/>
            <person name="Mavromatis K."/>
            <person name="Chen A."/>
            <person name="Palaniappan K."/>
            <person name="Hauser L."/>
            <person name="Chang Y.J."/>
            <person name="Jeffries C.C."/>
            <person name="Brettin T."/>
            <person name="Detter J.C."/>
            <person name="Han C."/>
            <person name="Chain P."/>
            <person name="Tindall B.J."/>
            <person name="Bristow J."/>
            <person name="Eisen J.A."/>
            <person name="Markowitz V."/>
            <person name="Hugenholtz P."/>
            <person name="Kyrpides N.C."/>
            <person name="Klenk H.P."/>
        </authorList>
    </citation>
    <scope>NUCLEOTIDE SEQUENCE [LARGE SCALE GENOMIC DNA]</scope>
    <source>
        <strain evidence="3">ATCC 29888 / DSM 43827 / JCM 3225 / NBRC 14064 / NCIMB 13271 / NRRL B-12336 / IMRU 3971 / 101</strain>
    </source>
</reference>
<dbReference type="eggNOG" id="COG1476">
    <property type="taxonomic scope" value="Bacteria"/>
</dbReference>
<proteinExistence type="predicted"/>
<dbReference type="InterPro" id="IPR010982">
    <property type="entry name" value="Lambda_DNA-bd_dom_sf"/>
</dbReference>
<dbReference type="AlphaFoldDB" id="C6WB83"/>
<name>C6WB83_ACTMD</name>
<feature type="domain" description="HTH cro/C1-type" evidence="1">
    <location>
        <begin position="10"/>
        <end position="41"/>
    </location>
</feature>
<accession>C6WB83</accession>
<dbReference type="Pfam" id="PF01381">
    <property type="entry name" value="HTH_3"/>
    <property type="match status" value="1"/>
</dbReference>
<dbReference type="RefSeq" id="WP_015804259.1">
    <property type="nucleotide sequence ID" value="NC_013093.1"/>
</dbReference>
<dbReference type="CDD" id="cd00093">
    <property type="entry name" value="HTH_XRE"/>
    <property type="match status" value="1"/>
</dbReference>
<dbReference type="EMBL" id="CP001630">
    <property type="protein sequence ID" value="ACU39374.1"/>
    <property type="molecule type" value="Genomic_DNA"/>
</dbReference>
<protein>
    <submittedName>
        <fullName evidence="2">Transcriptional regulator, XRE family</fullName>
    </submittedName>
</protein>
<dbReference type="HOGENOM" id="CLU_2476409_0_0_11"/>
<dbReference type="Proteomes" id="UP000002213">
    <property type="component" value="Chromosome"/>
</dbReference>
<keyword evidence="3" id="KW-1185">Reference proteome</keyword>
<evidence type="ECO:0000259" key="1">
    <source>
        <dbReference type="PROSITE" id="PS50943"/>
    </source>
</evidence>
<organism evidence="2 3">
    <name type="scientific">Actinosynnema mirum (strain ATCC 29888 / DSM 43827 / JCM 3225 / NBRC 14064 / NCIMB 13271 / NRRL B-12336 / IMRU 3971 / 101)</name>
    <dbReference type="NCBI Taxonomy" id="446462"/>
    <lineage>
        <taxon>Bacteria</taxon>
        <taxon>Bacillati</taxon>
        <taxon>Actinomycetota</taxon>
        <taxon>Actinomycetes</taxon>
        <taxon>Pseudonocardiales</taxon>
        <taxon>Pseudonocardiaceae</taxon>
        <taxon>Actinosynnema</taxon>
    </lineage>
</organism>
<dbReference type="Gene3D" id="1.10.260.40">
    <property type="entry name" value="lambda repressor-like DNA-binding domains"/>
    <property type="match status" value="1"/>
</dbReference>
<dbReference type="SUPFAM" id="SSF47413">
    <property type="entry name" value="lambda repressor-like DNA-binding domains"/>
    <property type="match status" value="1"/>
</dbReference>
<sequence length="87" mass="9637">MSTRLTRQDIRPLRLQAGYTQHQLAAATGLSRNTIRLIEAGAELTQRSEKLLRSVLAPTPESDSDRLARIEATLNEVLRRLGTQAVA</sequence>
<dbReference type="PROSITE" id="PS50943">
    <property type="entry name" value="HTH_CROC1"/>
    <property type="match status" value="1"/>
</dbReference>
<gene>
    <name evidence="2" type="ordered locus">Amir_5556</name>
</gene>